<protein>
    <submittedName>
        <fullName evidence="1">Uncharacterized protein</fullName>
    </submittedName>
</protein>
<name>A0ABP0V8A7_9BRYO</name>
<accession>A0ABP0V8A7</accession>
<reference evidence="1" key="1">
    <citation type="submission" date="2024-02" db="EMBL/GenBank/DDBJ databases">
        <authorList>
            <consortium name="ELIXIR-Norway"/>
            <consortium name="Elixir Norway"/>
        </authorList>
    </citation>
    <scope>NUCLEOTIDE SEQUENCE</scope>
</reference>
<keyword evidence="2" id="KW-1185">Reference proteome</keyword>
<evidence type="ECO:0000313" key="2">
    <source>
        <dbReference type="Proteomes" id="UP001497444"/>
    </source>
</evidence>
<evidence type="ECO:0000313" key="1">
    <source>
        <dbReference type="EMBL" id="CAK9250668.1"/>
    </source>
</evidence>
<proteinExistence type="predicted"/>
<organism evidence="1 2">
    <name type="scientific">Sphagnum jensenii</name>
    <dbReference type="NCBI Taxonomy" id="128206"/>
    <lineage>
        <taxon>Eukaryota</taxon>
        <taxon>Viridiplantae</taxon>
        <taxon>Streptophyta</taxon>
        <taxon>Embryophyta</taxon>
        <taxon>Bryophyta</taxon>
        <taxon>Sphagnophytina</taxon>
        <taxon>Sphagnopsida</taxon>
        <taxon>Sphagnales</taxon>
        <taxon>Sphagnaceae</taxon>
        <taxon>Sphagnum</taxon>
    </lineage>
</organism>
<dbReference type="EMBL" id="CAXAQS010000214">
    <property type="protein sequence ID" value="CAK9250668.1"/>
    <property type="molecule type" value="Genomic_DNA"/>
</dbReference>
<comment type="caution">
    <text evidence="1">The sequence shown here is derived from an EMBL/GenBank/DDBJ whole genome shotgun (WGS) entry which is preliminary data.</text>
</comment>
<sequence length="552" mass="56546">MSPAVVLATPTANSMAALNASVQYSVQAGGSYYFTLTNPPGATTVWSATNTFQYSTNGGGSWISFSVNPVAAPASSASGSTATANGLWLAEIPAGVGSQVVLVRATLTAYTSGTVYFFVAPANPNQKVLLPWVYTVTSANNMVGPIECSNFSEIDFQISAITTTVYTAQGTNDPTLATWFSLPVQDLGLNTSVGAQTITAASTYRIQPSGFKWIRIQCTTTGTVATVQGVCGVIGSPVNFTGFGSAIAVASLPTLAAVTTVTTVTTVSTVTSLSQIAASVPLMNISNGSTNKGLGVTLGSATTNADYAAQSWAAVSGNGATIAPAIGDGQSCSFAVNTTAFTAGSSTGQFVYLQESPDNGTTWMDIWGCEAVTGTGFVRIPPVPIGGRRRMRWVQRAGAATTSTVSVTAMGLPGLFPIQRQFFDWGTTGTAANSILITGGAQTTSTSTITSALGTITQTTAAYPIEGCSFLTIKALVSGGTCTTAPVVTVQVSDDFTNWETTTSTLTLPTVAGMTSLNISGLLAKYVRLNLTTAQAGGTPIALTYFSILARQ</sequence>
<dbReference type="Proteomes" id="UP001497444">
    <property type="component" value="Unassembled WGS sequence"/>
</dbReference>
<gene>
    <name evidence="1" type="ORF">CSSPJE1EN1_LOCUS26046</name>
</gene>